<evidence type="ECO:0000256" key="5">
    <source>
        <dbReference type="ARBA" id="ARBA00022454"/>
    </source>
</evidence>
<evidence type="ECO:0000256" key="4">
    <source>
        <dbReference type="ARBA" id="ARBA00009439"/>
    </source>
</evidence>
<keyword evidence="7" id="KW-0862">Zinc</keyword>
<organism evidence="13 14">
    <name type="scientific">Chrysochromulina tobinii</name>
    <dbReference type="NCBI Taxonomy" id="1460289"/>
    <lineage>
        <taxon>Eukaryota</taxon>
        <taxon>Haptista</taxon>
        <taxon>Haptophyta</taxon>
        <taxon>Prymnesiophyceae</taxon>
        <taxon>Prymnesiales</taxon>
        <taxon>Chrysochromulinaceae</taxon>
        <taxon>Chrysochromulina</taxon>
    </lineage>
</organism>
<dbReference type="InterPro" id="IPR027417">
    <property type="entry name" value="P-loop_NTPase"/>
</dbReference>
<sequence length="1306" mass="148388">MTSIDKMSIRGIRSFSPTETQVIEFYKPLTLIVGKNGSGKTTTIECLKMATTGDLPPNCRNGQAFINDPNVHNSSEVKAQIKLKFTTATGRPAVCTRSFSLVQKTTKKEYKAFEAALQTIDEKGDKTSLSYKCADLNKLVPEMMHVSTAVLDSVIFVHQEDACWPLQEDKVLKDRFDAIFAATNYTKALDAIKVYKADKAKDIKVLAAELETLETKLNEANRLREELRSNEERKEMLEAAMAKCRAAAQEGKDRLPERRAVLDQFHRVHNEYQQAATEHNHASDAAGKALQELIRQYGGPLEESDAELQEIETSQGAATVQMRTDLDKTRNQIGEMERELESDEQRRDSARGLLEQHKAQEAHHKEVEREAVCAANELGRKYVSGSTASGAEVPPGVSPIQHVQAAADSLARVLHSRQSELTRAKEEQEQVRQTQRAKVQQQRLELEHGAEKANGKEREASSLLAKVRQLEERLEIGSQADLETRLARMRQENVELKADYRAAEEDVSGSSLREDLANHRNQKRTVRDKLSRLAEELVLISAEGEKQGRLHRQLQLAKEKREKLDASVSERRPKLRALMETCTADADVLRLLEQESLGREFARKRATRDELVADKEREAAAALDKAQKKGFEVQAKTEQLRELVRKIDEDEAKVRTQEPGMLAPSYDFPTQLAALEEDVRKKEVDVQDSNGLLELMEKAKTKAESTGKCMVCSQKVDHALIQDKFVSRINKMKANPQNGAALKAQLQEARDKVRRHQQLVELTQDIFKRKASEKPALEQMLEAARADHERLKREHEAKQQAAREARDLADKARDLKSDVDHLNHLFRDWTKEQTEVGTIQSGMQSGMGTLHRRRDVVEAEKEETESELERLERQIDKDDLALRQKEAELSELRTRRDQKENEVTKLSAECERRRDADARLTEVKQQMAQLQREAAELRESERPRQQQLAADEDALRADELRLDAAVRNSDAKASECLRDQTRLAEYCTRLAQGSSSSRKQLLIDCEARVAETHRVVTEKREKLKERQHRAALLHQKLQGQEQLRTQMLANLSQREVIHENELERSRLEGSLSTIVAQITSTRMQLQDQKFKKIDQEHREKLIEFKTVQMAVDDLGRYYKALNAALMRFHETKMADVNKAITELWNKTYKGTDIDGITIKTENEGETADGRRKQTYRVVMKKGDTQLDMRGRLIAFLISGVLASLVIRLALAESFCINCGILALDEPTTNLDRPNIESLAAALNEIIKARKHQTNFQLIVITHDEEFVQLIGRSENCSHYFYIEKKFGAAGTPPASTITKMSIDRFG</sequence>
<evidence type="ECO:0000313" key="14">
    <source>
        <dbReference type="Proteomes" id="UP000037460"/>
    </source>
</evidence>
<comment type="cofactor">
    <cofactor evidence="1">
        <name>Zn(2+)</name>
        <dbReference type="ChEBI" id="CHEBI:29105"/>
    </cofactor>
</comment>
<evidence type="ECO:0000256" key="3">
    <source>
        <dbReference type="ARBA" id="ARBA00004286"/>
    </source>
</evidence>
<accession>A0A0M0J4A8</accession>
<feature type="region of interest" description="Disordered" evidence="11">
    <location>
        <begin position="426"/>
        <end position="460"/>
    </location>
</feature>
<evidence type="ECO:0000259" key="12">
    <source>
        <dbReference type="Pfam" id="PF13476"/>
    </source>
</evidence>
<comment type="catalytic activity">
    <reaction evidence="9">
        <text>ATP + H2O = ADP + phosphate + H(+)</text>
        <dbReference type="Rhea" id="RHEA:13065"/>
        <dbReference type="ChEBI" id="CHEBI:15377"/>
        <dbReference type="ChEBI" id="CHEBI:15378"/>
        <dbReference type="ChEBI" id="CHEBI:30616"/>
        <dbReference type="ChEBI" id="CHEBI:43474"/>
        <dbReference type="ChEBI" id="CHEBI:456216"/>
    </reaction>
</comment>
<gene>
    <name evidence="13" type="ORF">Ctob_006698</name>
</gene>
<feature type="coiled-coil region" evidence="10">
    <location>
        <begin position="739"/>
        <end position="818"/>
    </location>
</feature>
<dbReference type="GO" id="GO:0006302">
    <property type="term" value="P:double-strand break repair"/>
    <property type="evidence" value="ECO:0007669"/>
    <property type="project" value="InterPro"/>
</dbReference>
<dbReference type="PANTHER" id="PTHR18867:SF12">
    <property type="entry name" value="DNA REPAIR PROTEIN RAD50"/>
    <property type="match status" value="1"/>
</dbReference>
<dbReference type="GO" id="GO:0000722">
    <property type="term" value="P:telomere maintenance via recombination"/>
    <property type="evidence" value="ECO:0007669"/>
    <property type="project" value="TreeGrafter"/>
</dbReference>
<feature type="compositionally biased region" description="Basic and acidic residues" evidence="11">
    <location>
        <begin position="444"/>
        <end position="460"/>
    </location>
</feature>
<keyword evidence="8" id="KW-0539">Nucleus</keyword>
<evidence type="ECO:0000256" key="8">
    <source>
        <dbReference type="ARBA" id="ARBA00023242"/>
    </source>
</evidence>
<dbReference type="GO" id="GO:0016887">
    <property type="term" value="F:ATP hydrolysis activity"/>
    <property type="evidence" value="ECO:0007669"/>
    <property type="project" value="InterPro"/>
</dbReference>
<dbReference type="SUPFAM" id="SSF52540">
    <property type="entry name" value="P-loop containing nucleoside triphosphate hydrolases"/>
    <property type="match status" value="2"/>
</dbReference>
<protein>
    <submittedName>
        <fullName evidence="13">DNA repair-recombination protein</fullName>
    </submittedName>
</protein>
<feature type="coiled-coil region" evidence="10">
    <location>
        <begin position="319"/>
        <end position="370"/>
    </location>
</feature>
<name>A0A0M0J4A8_9EUKA</name>
<dbReference type="Pfam" id="PF13476">
    <property type="entry name" value="AAA_23"/>
    <property type="match status" value="1"/>
</dbReference>
<evidence type="ECO:0000256" key="2">
    <source>
        <dbReference type="ARBA" id="ARBA00004123"/>
    </source>
</evidence>
<feature type="domain" description="Rad50/SbcC-type AAA" evidence="12">
    <location>
        <begin position="6"/>
        <end position="235"/>
    </location>
</feature>
<comment type="similarity">
    <text evidence="4">Belongs to the SMC family. RAD50 subfamily.</text>
</comment>
<comment type="subcellular location">
    <subcellularLocation>
        <location evidence="3">Chromosome</location>
    </subcellularLocation>
    <subcellularLocation>
        <location evidence="2">Nucleus</location>
    </subcellularLocation>
</comment>
<evidence type="ECO:0000256" key="7">
    <source>
        <dbReference type="ARBA" id="ARBA00022833"/>
    </source>
</evidence>
<feature type="region of interest" description="Disordered" evidence="11">
    <location>
        <begin position="839"/>
        <end position="872"/>
    </location>
</feature>
<dbReference type="GO" id="GO:0070192">
    <property type="term" value="P:chromosome organization involved in meiotic cell cycle"/>
    <property type="evidence" value="ECO:0007669"/>
    <property type="project" value="TreeGrafter"/>
</dbReference>
<dbReference type="GO" id="GO:0007004">
    <property type="term" value="P:telomere maintenance via telomerase"/>
    <property type="evidence" value="ECO:0007669"/>
    <property type="project" value="TreeGrafter"/>
</dbReference>
<keyword evidence="5" id="KW-0158">Chromosome</keyword>
<keyword evidence="14" id="KW-1185">Reference proteome</keyword>
<dbReference type="GO" id="GO:0000794">
    <property type="term" value="C:condensed nuclear chromosome"/>
    <property type="evidence" value="ECO:0007669"/>
    <property type="project" value="TreeGrafter"/>
</dbReference>
<keyword evidence="10" id="KW-0175">Coiled coil</keyword>
<evidence type="ECO:0000256" key="1">
    <source>
        <dbReference type="ARBA" id="ARBA00001947"/>
    </source>
</evidence>
<feature type="compositionally biased region" description="Polar residues" evidence="11">
    <location>
        <begin position="431"/>
        <end position="443"/>
    </location>
</feature>
<dbReference type="Gene3D" id="3.40.50.300">
    <property type="entry name" value="P-loop containing nucleotide triphosphate hydrolases"/>
    <property type="match status" value="2"/>
</dbReference>
<keyword evidence="6" id="KW-0479">Metal-binding</keyword>
<proteinExistence type="inferred from homology"/>
<dbReference type="GO" id="GO:0043047">
    <property type="term" value="F:single-stranded telomeric DNA binding"/>
    <property type="evidence" value="ECO:0007669"/>
    <property type="project" value="TreeGrafter"/>
</dbReference>
<reference evidence="14" key="1">
    <citation type="journal article" date="2015" name="PLoS Genet.">
        <title>Genome Sequence and Transcriptome Analyses of Chrysochromulina tobin: Metabolic Tools for Enhanced Algal Fitness in the Prominent Order Prymnesiales (Haptophyceae).</title>
        <authorList>
            <person name="Hovde B.T."/>
            <person name="Deodato C.R."/>
            <person name="Hunsperger H.M."/>
            <person name="Ryken S.A."/>
            <person name="Yost W."/>
            <person name="Jha R.K."/>
            <person name="Patterson J."/>
            <person name="Monnat R.J. Jr."/>
            <person name="Barlow S.B."/>
            <person name="Starkenburg S.R."/>
            <person name="Cattolico R.A."/>
        </authorList>
    </citation>
    <scope>NUCLEOTIDE SEQUENCE</scope>
    <source>
        <strain evidence="14">CCMP291</strain>
    </source>
</reference>
<dbReference type="GO" id="GO:0003691">
    <property type="term" value="F:double-stranded telomeric DNA binding"/>
    <property type="evidence" value="ECO:0007669"/>
    <property type="project" value="TreeGrafter"/>
</dbReference>
<dbReference type="GO" id="GO:0051880">
    <property type="term" value="F:G-quadruplex DNA binding"/>
    <property type="evidence" value="ECO:0007669"/>
    <property type="project" value="TreeGrafter"/>
</dbReference>
<evidence type="ECO:0000256" key="10">
    <source>
        <dbReference type="SAM" id="Coils"/>
    </source>
</evidence>
<evidence type="ECO:0000256" key="11">
    <source>
        <dbReference type="SAM" id="MobiDB-lite"/>
    </source>
</evidence>
<dbReference type="PANTHER" id="PTHR18867">
    <property type="entry name" value="RAD50"/>
    <property type="match status" value="1"/>
</dbReference>
<comment type="caution">
    <text evidence="13">The sequence shown here is derived from an EMBL/GenBank/DDBJ whole genome shotgun (WGS) entry which is preliminary data.</text>
</comment>
<dbReference type="GO" id="GO:0046872">
    <property type="term" value="F:metal ion binding"/>
    <property type="evidence" value="ECO:0007669"/>
    <property type="project" value="UniProtKB-KW"/>
</dbReference>
<evidence type="ECO:0000313" key="13">
    <source>
        <dbReference type="EMBL" id="KOO21320.1"/>
    </source>
</evidence>
<evidence type="ECO:0000256" key="9">
    <source>
        <dbReference type="ARBA" id="ARBA00049360"/>
    </source>
</evidence>
<dbReference type="InterPro" id="IPR038729">
    <property type="entry name" value="Rad50/SbcC_AAA"/>
</dbReference>
<evidence type="ECO:0000256" key="6">
    <source>
        <dbReference type="ARBA" id="ARBA00022723"/>
    </source>
</evidence>
<dbReference type="EMBL" id="JWZX01003372">
    <property type="protein sequence ID" value="KOO21320.1"/>
    <property type="molecule type" value="Genomic_DNA"/>
</dbReference>
<dbReference type="OrthoDB" id="18797at2759"/>
<feature type="coiled-coil region" evidence="10">
    <location>
        <begin position="196"/>
        <end position="247"/>
    </location>
</feature>
<dbReference type="GO" id="GO:0030870">
    <property type="term" value="C:Mre11 complex"/>
    <property type="evidence" value="ECO:0007669"/>
    <property type="project" value="TreeGrafter"/>
</dbReference>
<dbReference type="Proteomes" id="UP000037460">
    <property type="component" value="Unassembled WGS sequence"/>
</dbReference>